<evidence type="ECO:0008006" key="3">
    <source>
        <dbReference type="Google" id="ProtNLM"/>
    </source>
</evidence>
<evidence type="ECO:0000313" key="2">
    <source>
        <dbReference type="Proteomes" id="UP001383192"/>
    </source>
</evidence>
<dbReference type="Proteomes" id="UP001383192">
    <property type="component" value="Unassembled WGS sequence"/>
</dbReference>
<sequence length="433" mass="48997">MPLYSTSAAVNICPPELIEKIADLLLGTSFVNDQTLRLVMYPQAMKDLNRMTVFRKSWIPVVRSLQAKSLFGEPVLRSKWDRLVEVLNGEVSSSFAGQTDSFYISMWDAPDVRPIRPGFFFRSGFGPSEWKRGINPYLNFLSTTLTSGETVGEVLYSGTKQLVLVAVPHPHYLLPAEINTMTRAFRNITDLEIRVTWSVKRFVDAITFLGAFEALESVILRELYVVDDEEKAAWEVLEREMGDCRLPNLDYVVVESRFSPYNIMLLLALGPLPALKQLALHVKGKDLQWMGDKTAKWWPRVAGLLSGLTFLDLFAKESSERDWEGFDLTVASKLVELEVRSGRDIDFSSFLQRNSPWRATEILTIPDLMGFKDLAALDIVLASQPCLRVVNFEVPVAIWEDDGVIQEWANIISDAMPLCKGRDLLKPKKVKRG</sequence>
<proteinExistence type="predicted"/>
<comment type="caution">
    <text evidence="1">The sequence shown here is derived from an EMBL/GenBank/DDBJ whole genome shotgun (WGS) entry which is preliminary data.</text>
</comment>
<dbReference type="AlphaFoldDB" id="A0AAW0B4I9"/>
<evidence type="ECO:0000313" key="1">
    <source>
        <dbReference type="EMBL" id="KAK7020293.1"/>
    </source>
</evidence>
<organism evidence="1 2">
    <name type="scientific">Paramarasmius palmivorus</name>
    <dbReference type="NCBI Taxonomy" id="297713"/>
    <lineage>
        <taxon>Eukaryota</taxon>
        <taxon>Fungi</taxon>
        <taxon>Dikarya</taxon>
        <taxon>Basidiomycota</taxon>
        <taxon>Agaricomycotina</taxon>
        <taxon>Agaricomycetes</taxon>
        <taxon>Agaricomycetidae</taxon>
        <taxon>Agaricales</taxon>
        <taxon>Marasmiineae</taxon>
        <taxon>Marasmiaceae</taxon>
        <taxon>Paramarasmius</taxon>
    </lineage>
</organism>
<accession>A0AAW0B4I9</accession>
<keyword evidence="2" id="KW-1185">Reference proteome</keyword>
<name>A0AAW0B4I9_9AGAR</name>
<gene>
    <name evidence="1" type="ORF">VNI00_017745</name>
</gene>
<reference evidence="1 2" key="1">
    <citation type="submission" date="2024-01" db="EMBL/GenBank/DDBJ databases">
        <title>A draft genome for a cacao thread blight-causing isolate of Paramarasmius palmivorus.</title>
        <authorList>
            <person name="Baruah I.K."/>
            <person name="Bukari Y."/>
            <person name="Amoako-Attah I."/>
            <person name="Meinhardt L.W."/>
            <person name="Bailey B.A."/>
            <person name="Cohen S.P."/>
        </authorList>
    </citation>
    <scope>NUCLEOTIDE SEQUENCE [LARGE SCALE GENOMIC DNA]</scope>
    <source>
        <strain evidence="1 2">GH-12</strain>
    </source>
</reference>
<dbReference type="EMBL" id="JAYKXP010000187">
    <property type="protein sequence ID" value="KAK7020293.1"/>
    <property type="molecule type" value="Genomic_DNA"/>
</dbReference>
<protein>
    <recommendedName>
        <fullName evidence="3">F-box domain-containing protein</fullName>
    </recommendedName>
</protein>